<dbReference type="STRING" id="34097.SAMN02745150_00259"/>
<dbReference type="EMBL" id="FOKY01000001">
    <property type="protein sequence ID" value="SFB69289.1"/>
    <property type="molecule type" value="Genomic_DNA"/>
</dbReference>
<dbReference type="SMART" id="SM00279">
    <property type="entry name" value="HhH2"/>
    <property type="match status" value="1"/>
</dbReference>
<dbReference type="GO" id="GO:0008409">
    <property type="term" value="F:5'-3' exonuclease activity"/>
    <property type="evidence" value="ECO:0007669"/>
    <property type="project" value="UniProtKB-UniRule"/>
</dbReference>
<keyword evidence="4 13" id="KW-0808">Transferase</keyword>
<dbReference type="CDD" id="cd09859">
    <property type="entry name" value="PIN_53EXO"/>
    <property type="match status" value="1"/>
</dbReference>
<evidence type="ECO:0000256" key="4">
    <source>
        <dbReference type="ARBA" id="ARBA00022679"/>
    </source>
</evidence>
<organism evidence="16 17">
    <name type="scientific">Brevinema andersonii</name>
    <dbReference type="NCBI Taxonomy" id="34097"/>
    <lineage>
        <taxon>Bacteria</taxon>
        <taxon>Pseudomonadati</taxon>
        <taxon>Spirochaetota</taxon>
        <taxon>Spirochaetia</taxon>
        <taxon>Brevinematales</taxon>
        <taxon>Brevinemataceae</taxon>
        <taxon>Brevinema</taxon>
    </lineage>
</organism>
<dbReference type="Pfam" id="PF00476">
    <property type="entry name" value="DNA_pol_A"/>
    <property type="match status" value="1"/>
</dbReference>
<dbReference type="Gene3D" id="3.30.70.370">
    <property type="match status" value="1"/>
</dbReference>
<feature type="domain" description="DNA-directed DNA polymerase family A palm" evidence="15">
    <location>
        <begin position="606"/>
        <end position="816"/>
    </location>
</feature>
<dbReference type="FunFam" id="1.10.150.20:FF:000002">
    <property type="entry name" value="DNA polymerase I"/>
    <property type="match status" value="1"/>
</dbReference>
<keyword evidence="6 13" id="KW-0235">DNA replication</keyword>
<keyword evidence="13" id="KW-0269">Exonuclease</keyword>
<dbReference type="GO" id="GO:0003677">
    <property type="term" value="F:DNA binding"/>
    <property type="evidence" value="ECO:0007669"/>
    <property type="project" value="UniProtKB-UniRule"/>
</dbReference>
<dbReference type="GO" id="GO:0003887">
    <property type="term" value="F:DNA-directed DNA polymerase activity"/>
    <property type="evidence" value="ECO:0007669"/>
    <property type="project" value="UniProtKB-UniRule"/>
</dbReference>
<dbReference type="InterPro" id="IPR002421">
    <property type="entry name" value="5-3_exonuclease"/>
</dbReference>
<dbReference type="Pfam" id="PF01367">
    <property type="entry name" value="5_3_exonuc"/>
    <property type="match status" value="1"/>
</dbReference>
<dbReference type="SUPFAM" id="SSF56672">
    <property type="entry name" value="DNA/RNA polymerases"/>
    <property type="match status" value="1"/>
</dbReference>
<comment type="function">
    <text evidence="13">In addition to polymerase activity, this DNA polymerase exhibits 5'-3' exonuclease activity.</text>
</comment>
<keyword evidence="8 13" id="KW-0239">DNA-directed DNA polymerase</keyword>
<protein>
    <recommendedName>
        <fullName evidence="3 12">DNA polymerase I</fullName>
        <ecNumber evidence="2 12">2.7.7.7</ecNumber>
    </recommendedName>
</protein>
<feature type="domain" description="5'-3' exonuclease" evidence="14">
    <location>
        <begin position="3"/>
        <end position="264"/>
    </location>
</feature>
<dbReference type="GO" id="GO:0006302">
    <property type="term" value="P:double-strand break repair"/>
    <property type="evidence" value="ECO:0007669"/>
    <property type="project" value="TreeGrafter"/>
</dbReference>
<dbReference type="PANTHER" id="PTHR10133">
    <property type="entry name" value="DNA POLYMERASE I"/>
    <property type="match status" value="1"/>
</dbReference>
<keyword evidence="7 13" id="KW-0227">DNA damage</keyword>
<dbReference type="Gene3D" id="3.30.420.10">
    <property type="entry name" value="Ribonuclease H-like superfamily/Ribonuclease H"/>
    <property type="match status" value="1"/>
</dbReference>
<dbReference type="FunFam" id="1.10.150.20:FF:000003">
    <property type="entry name" value="DNA polymerase I"/>
    <property type="match status" value="1"/>
</dbReference>
<dbReference type="EC" id="2.7.7.7" evidence="2 12"/>
<evidence type="ECO:0000256" key="9">
    <source>
        <dbReference type="ARBA" id="ARBA00023125"/>
    </source>
</evidence>
<dbReference type="PANTHER" id="PTHR10133:SF27">
    <property type="entry name" value="DNA POLYMERASE NU"/>
    <property type="match status" value="1"/>
</dbReference>
<evidence type="ECO:0000259" key="14">
    <source>
        <dbReference type="SMART" id="SM00475"/>
    </source>
</evidence>
<name>A0A1I1D2Q7_BREAD</name>
<dbReference type="InterPro" id="IPR043502">
    <property type="entry name" value="DNA/RNA_pol_sf"/>
</dbReference>
<dbReference type="CDD" id="cd08637">
    <property type="entry name" value="DNA_pol_A_pol_I_C"/>
    <property type="match status" value="1"/>
</dbReference>
<evidence type="ECO:0000256" key="7">
    <source>
        <dbReference type="ARBA" id="ARBA00022763"/>
    </source>
</evidence>
<evidence type="ECO:0000256" key="2">
    <source>
        <dbReference type="ARBA" id="ARBA00012417"/>
    </source>
</evidence>
<dbReference type="InterPro" id="IPR036279">
    <property type="entry name" value="5-3_exonuclease_C_sf"/>
</dbReference>
<accession>A0A1I1D2Q7</accession>
<gene>
    <name evidence="13" type="primary">polA</name>
    <name evidence="16" type="ORF">SAMN02745150_00259</name>
</gene>
<evidence type="ECO:0000256" key="1">
    <source>
        <dbReference type="ARBA" id="ARBA00007705"/>
    </source>
</evidence>
<dbReference type="GO" id="GO:0006261">
    <property type="term" value="P:DNA-templated DNA replication"/>
    <property type="evidence" value="ECO:0007669"/>
    <property type="project" value="UniProtKB-UniRule"/>
</dbReference>
<evidence type="ECO:0000313" key="17">
    <source>
        <dbReference type="Proteomes" id="UP000240042"/>
    </source>
</evidence>
<dbReference type="InterPro" id="IPR020045">
    <property type="entry name" value="DNA_polI_H3TH"/>
</dbReference>
<dbReference type="Proteomes" id="UP000240042">
    <property type="component" value="Unassembled WGS sequence"/>
</dbReference>
<evidence type="ECO:0000256" key="3">
    <source>
        <dbReference type="ARBA" id="ARBA00020311"/>
    </source>
</evidence>
<dbReference type="FunFam" id="1.20.1060.10:FF:000001">
    <property type="entry name" value="DNA polymerase I"/>
    <property type="match status" value="1"/>
</dbReference>
<dbReference type="Gene3D" id="3.40.50.1010">
    <property type="entry name" value="5'-nuclease"/>
    <property type="match status" value="1"/>
</dbReference>
<evidence type="ECO:0000256" key="6">
    <source>
        <dbReference type="ARBA" id="ARBA00022705"/>
    </source>
</evidence>
<dbReference type="InterPro" id="IPR012337">
    <property type="entry name" value="RNaseH-like_sf"/>
</dbReference>
<dbReference type="InterPro" id="IPR001098">
    <property type="entry name" value="DNA-dir_DNA_pol_A_palm_dom"/>
</dbReference>
<evidence type="ECO:0000256" key="5">
    <source>
        <dbReference type="ARBA" id="ARBA00022695"/>
    </source>
</evidence>
<dbReference type="SMART" id="SM00475">
    <property type="entry name" value="53EXOc"/>
    <property type="match status" value="1"/>
</dbReference>
<dbReference type="Pfam" id="PF02739">
    <property type="entry name" value="5_3_exonuc_N"/>
    <property type="match status" value="1"/>
</dbReference>
<keyword evidence="9 13" id="KW-0238">DNA-binding</keyword>
<proteinExistence type="inferred from homology"/>
<evidence type="ECO:0000256" key="10">
    <source>
        <dbReference type="ARBA" id="ARBA00023204"/>
    </source>
</evidence>
<dbReference type="SUPFAM" id="SSF53098">
    <property type="entry name" value="Ribonuclease H-like"/>
    <property type="match status" value="1"/>
</dbReference>
<dbReference type="InterPro" id="IPR002298">
    <property type="entry name" value="DNA_polymerase_A"/>
</dbReference>
<comment type="similarity">
    <text evidence="1 13">Belongs to the DNA polymerase type-A family.</text>
</comment>
<keyword evidence="10 13" id="KW-0234">DNA repair</keyword>
<dbReference type="SMART" id="SM00482">
    <property type="entry name" value="POLAc"/>
    <property type="match status" value="1"/>
</dbReference>
<sequence length="852" mass="96089">MKKKIILIDASGLLFRAYFAMIRNPLRTSNGQSVSATFGFLRMVFSLIKKYPCHSIAAAFDVPRASLERTKTFSNYKATRKETPTDLVHQIPIAKECLERAGIPALIVEGHEADDVIASLAKKYGNNEVLIFSGDKDLLQLVNQDVHIALPDKNSNDGVIILDTEGVKQYKGVRPNQIADYLAIVGDSSDNIPGVQGIGEKGALGLIQEYGSLENIYANLEYIKSTLAQKLSTNRENAFLSLELIKLQENLDVSLPKIGDKLLIMQDFAKPEFIKKLQELELFSLIKEITNHSGIHEESLFSKETATPFINKKNFTILNKSPIITLQKIENYIEISNGSRLFYLSEDQIPTYTEQLQALFAQKKISFIAYDLKMLIHFFFNYGISLPEADDIKILAYLLNPERSNYQITDLSITYLGAYDKTGLCFEALKKEMGRELVIQGMWQTIYIDIEKPLVPLLADIETKGVRIDQKNLNQLSQQIEEDLNILTQKIYHLAGREFNILSPKQLGQILFEDLGLKPQKKTKTKNFSTDEETLEILAFIHPLPKEILQYRSLSKLKNSYTDALPKLADSQSRVHTTLHQTVTATGRLSSGDPNLQNIPIRTELGREIRHAFIASPENILVSADYSQIELRLFASLSDDSMMKKFFLNGGDIHKHTAAAMFHKSESEIDDHMRRAAKTINYGISYGMSAFRLSNELGIEFSEGKKFINSYFETFPGVLKFMTQTLNFASENGYVKTLLGRRRPTPELFGKTPDKITNLSHPSRFAINAVLQGTAADIIKIAMLRAAHLIAEKYQNSAFMILQIHDELLFETHETVAESFAADLKNVMQNVIELSVPLEVEVGIAKNWRDAH</sequence>
<evidence type="ECO:0000256" key="13">
    <source>
        <dbReference type="RuleBase" id="RU004460"/>
    </source>
</evidence>
<evidence type="ECO:0000259" key="15">
    <source>
        <dbReference type="SMART" id="SM00482"/>
    </source>
</evidence>
<dbReference type="PRINTS" id="PR00868">
    <property type="entry name" value="DNAPOLI"/>
</dbReference>
<dbReference type="Gene3D" id="1.10.150.20">
    <property type="entry name" value="5' to 3' exonuclease, C-terminal subdomain"/>
    <property type="match status" value="2"/>
</dbReference>
<dbReference type="Gene3D" id="1.20.1060.10">
    <property type="entry name" value="Taq DNA Polymerase, Chain T, domain 4"/>
    <property type="match status" value="1"/>
</dbReference>
<evidence type="ECO:0000256" key="12">
    <source>
        <dbReference type="NCBIfam" id="TIGR00593"/>
    </source>
</evidence>
<keyword evidence="17" id="KW-1185">Reference proteome</keyword>
<dbReference type="InterPro" id="IPR008918">
    <property type="entry name" value="HhH2"/>
</dbReference>
<comment type="catalytic activity">
    <reaction evidence="11 13">
        <text>DNA(n) + a 2'-deoxyribonucleoside 5'-triphosphate = DNA(n+1) + diphosphate</text>
        <dbReference type="Rhea" id="RHEA:22508"/>
        <dbReference type="Rhea" id="RHEA-COMP:17339"/>
        <dbReference type="Rhea" id="RHEA-COMP:17340"/>
        <dbReference type="ChEBI" id="CHEBI:33019"/>
        <dbReference type="ChEBI" id="CHEBI:61560"/>
        <dbReference type="ChEBI" id="CHEBI:173112"/>
        <dbReference type="EC" id="2.7.7.7"/>
    </reaction>
</comment>
<dbReference type="InterPro" id="IPR019760">
    <property type="entry name" value="DNA-dir_DNA_pol_A_CS"/>
</dbReference>
<dbReference type="OrthoDB" id="9806424at2"/>
<dbReference type="NCBIfam" id="TIGR00593">
    <property type="entry name" value="pola"/>
    <property type="match status" value="1"/>
</dbReference>
<dbReference type="SUPFAM" id="SSF88723">
    <property type="entry name" value="PIN domain-like"/>
    <property type="match status" value="1"/>
</dbReference>
<evidence type="ECO:0000313" key="16">
    <source>
        <dbReference type="EMBL" id="SFB69289.1"/>
    </source>
</evidence>
<evidence type="ECO:0000256" key="8">
    <source>
        <dbReference type="ARBA" id="ARBA00022932"/>
    </source>
</evidence>
<dbReference type="CDD" id="cd09898">
    <property type="entry name" value="H3TH_53EXO"/>
    <property type="match status" value="1"/>
</dbReference>
<dbReference type="RefSeq" id="WP_092317514.1">
    <property type="nucleotide sequence ID" value="NZ_FOKY01000001.1"/>
</dbReference>
<dbReference type="CDD" id="cd06140">
    <property type="entry name" value="DNA_polA_I_Bacillus_like_exo"/>
    <property type="match status" value="1"/>
</dbReference>
<evidence type="ECO:0000256" key="11">
    <source>
        <dbReference type="ARBA" id="ARBA00049244"/>
    </source>
</evidence>
<dbReference type="InterPro" id="IPR029060">
    <property type="entry name" value="PIN-like_dom_sf"/>
</dbReference>
<reference evidence="17" key="1">
    <citation type="submission" date="2016-10" db="EMBL/GenBank/DDBJ databases">
        <authorList>
            <person name="Varghese N."/>
            <person name="Submissions S."/>
        </authorList>
    </citation>
    <scope>NUCLEOTIDE SEQUENCE [LARGE SCALE GENOMIC DNA]</scope>
    <source>
        <strain evidence="17">ATCC 43811</strain>
    </source>
</reference>
<dbReference type="SUPFAM" id="SSF47807">
    <property type="entry name" value="5' to 3' exonuclease, C-terminal subdomain"/>
    <property type="match status" value="1"/>
</dbReference>
<dbReference type="InterPro" id="IPR020046">
    <property type="entry name" value="5-3_exonucl_a-hlix_arch_N"/>
</dbReference>
<dbReference type="InterPro" id="IPR018320">
    <property type="entry name" value="DNA_polymerase_1"/>
</dbReference>
<keyword evidence="13" id="KW-0540">Nuclease</keyword>
<dbReference type="InterPro" id="IPR036397">
    <property type="entry name" value="RNaseH_sf"/>
</dbReference>
<dbReference type="AlphaFoldDB" id="A0A1I1D2Q7"/>
<keyword evidence="13" id="KW-0378">Hydrolase</keyword>
<dbReference type="PROSITE" id="PS00447">
    <property type="entry name" value="DNA_POLYMERASE_A"/>
    <property type="match status" value="1"/>
</dbReference>
<keyword evidence="5 13" id="KW-0548">Nucleotidyltransferase</keyword>